<dbReference type="AlphaFoldDB" id="A0A179H038"/>
<reference evidence="2 3" key="1">
    <citation type="submission" date="2016-01" db="EMBL/GenBank/DDBJ databases">
        <title>Biosynthesis of antibiotic leucinostatins and their inhibition on Phytophthora in bio-control Purpureocillium lilacinum.</title>
        <authorList>
            <person name="Wang G."/>
            <person name="Liu Z."/>
            <person name="Lin R."/>
            <person name="Li E."/>
            <person name="Mao Z."/>
            <person name="Ling J."/>
            <person name="Yin W."/>
            <person name="Xie B."/>
        </authorList>
    </citation>
    <scope>NUCLEOTIDE SEQUENCE [LARGE SCALE GENOMIC DNA]</scope>
    <source>
        <strain evidence="2">PLBJ-1</strain>
    </source>
</reference>
<dbReference type="SUPFAM" id="SSF52833">
    <property type="entry name" value="Thioredoxin-like"/>
    <property type="match status" value="1"/>
</dbReference>
<dbReference type="Proteomes" id="UP000078240">
    <property type="component" value="Unassembled WGS sequence"/>
</dbReference>
<gene>
    <name evidence="2" type="ORF">VFPBJ_02384</name>
</gene>
<feature type="compositionally biased region" description="Low complexity" evidence="1">
    <location>
        <begin position="61"/>
        <end position="73"/>
    </location>
</feature>
<dbReference type="EMBL" id="LSBH01000002">
    <property type="protein sequence ID" value="OAQ83616.1"/>
    <property type="molecule type" value="Genomic_DNA"/>
</dbReference>
<organism evidence="2 3">
    <name type="scientific">Purpureocillium lilacinum</name>
    <name type="common">Paecilomyces lilacinus</name>
    <dbReference type="NCBI Taxonomy" id="33203"/>
    <lineage>
        <taxon>Eukaryota</taxon>
        <taxon>Fungi</taxon>
        <taxon>Dikarya</taxon>
        <taxon>Ascomycota</taxon>
        <taxon>Pezizomycotina</taxon>
        <taxon>Sordariomycetes</taxon>
        <taxon>Hypocreomycetidae</taxon>
        <taxon>Hypocreales</taxon>
        <taxon>Ophiocordycipitaceae</taxon>
        <taxon>Purpureocillium</taxon>
    </lineage>
</organism>
<feature type="compositionally biased region" description="Basic and acidic residues" evidence="1">
    <location>
        <begin position="360"/>
        <end position="369"/>
    </location>
</feature>
<dbReference type="CDD" id="cd02970">
    <property type="entry name" value="PRX_like2"/>
    <property type="match status" value="1"/>
</dbReference>
<feature type="compositionally biased region" description="Basic and acidic residues" evidence="1">
    <location>
        <begin position="74"/>
        <end position="83"/>
    </location>
</feature>
<comment type="caution">
    <text evidence="2">The sequence shown here is derived from an EMBL/GenBank/DDBJ whole genome shotgun (WGS) entry which is preliminary data.</text>
</comment>
<accession>A0A179H038</accession>
<evidence type="ECO:0000313" key="3">
    <source>
        <dbReference type="Proteomes" id="UP000078240"/>
    </source>
</evidence>
<dbReference type="Gene3D" id="3.40.30.10">
    <property type="entry name" value="Glutaredoxin"/>
    <property type="match status" value="1"/>
</dbReference>
<dbReference type="PANTHER" id="PTHR28630">
    <property type="match status" value="1"/>
</dbReference>
<evidence type="ECO:0000256" key="1">
    <source>
        <dbReference type="SAM" id="MobiDB-lite"/>
    </source>
</evidence>
<dbReference type="FunFam" id="3.40.30.10:FF:000404">
    <property type="entry name" value="WGS project CABT00000000 data, contig 2.14"/>
    <property type="match status" value="1"/>
</dbReference>
<dbReference type="Pfam" id="PF13911">
    <property type="entry name" value="AhpC-TSA_2"/>
    <property type="match status" value="1"/>
</dbReference>
<feature type="compositionally biased region" description="Low complexity" evidence="1">
    <location>
        <begin position="1"/>
        <end position="21"/>
    </location>
</feature>
<protein>
    <submittedName>
        <fullName evidence="2">FmHP</fullName>
    </submittedName>
</protein>
<evidence type="ECO:0000313" key="2">
    <source>
        <dbReference type="EMBL" id="OAQ83616.1"/>
    </source>
</evidence>
<dbReference type="InterPro" id="IPR032801">
    <property type="entry name" value="PXL2A/B/C"/>
</dbReference>
<feature type="region of interest" description="Disordered" evidence="1">
    <location>
        <begin position="345"/>
        <end position="369"/>
    </location>
</feature>
<dbReference type="PANTHER" id="PTHR28630:SF3">
    <property type="entry name" value="PEROXIREDOXIN-LIKE 2C"/>
    <property type="match status" value="1"/>
</dbReference>
<feature type="region of interest" description="Disordered" evidence="1">
    <location>
        <begin position="1"/>
        <end position="97"/>
    </location>
</feature>
<dbReference type="InterPro" id="IPR036249">
    <property type="entry name" value="Thioredoxin-like_sf"/>
</dbReference>
<proteinExistence type="predicted"/>
<sequence>MAEAKAQADAAAAATAQADAASGSDVGEATSAAPAEPTQHAQPTGQDLLQPDEAAARGDSRPPSTKSRTPPKSLDIDKSRPQDFDGELATTDELPPPETLRKIDNYVVLDRHGKTHTFQSLYSGRNVARRVLVVFVRHFFCGNCQEYLRSLSESIKPEALLRLPISTFVVVVGCGDPALIDMYVEATGCPFPVYTDPTRSLFDELGMVKTLALGAKPAYMKRGMLRTMAEGIGQGLRSIPRGLALKSGDQRQVGGEFLLEPLDAVTPIGTPQDERHKRAAIGTAEPQGGQDGADDGPIEEKRVTWCHRMRTTRDHAEIPELMEILGLDGHGQPIKDEKRWSKALQERKGTGLSMASEMSKIGEAEEKTS</sequence>
<name>A0A179H038_PURLI</name>